<dbReference type="PANTHER" id="PTHR14969:SF58">
    <property type="entry name" value="UNDECAPRENYL-DIPHOSPHATASE BCRC"/>
    <property type="match status" value="1"/>
</dbReference>
<feature type="transmembrane region" description="Helical" evidence="1">
    <location>
        <begin position="24"/>
        <end position="45"/>
    </location>
</feature>
<comment type="caution">
    <text evidence="3">The sequence shown here is derived from an EMBL/GenBank/DDBJ whole genome shotgun (WGS) entry which is preliminary data.</text>
</comment>
<feature type="transmembrane region" description="Helical" evidence="1">
    <location>
        <begin position="143"/>
        <end position="161"/>
    </location>
</feature>
<dbReference type="SMART" id="SM00014">
    <property type="entry name" value="acidPPc"/>
    <property type="match status" value="1"/>
</dbReference>
<keyword evidence="1" id="KW-0812">Transmembrane</keyword>
<evidence type="ECO:0000313" key="4">
    <source>
        <dbReference type="Proteomes" id="UP001141950"/>
    </source>
</evidence>
<keyword evidence="1" id="KW-0472">Membrane</keyword>
<dbReference type="EMBL" id="JANIPJ010000005">
    <property type="protein sequence ID" value="MCR2803973.1"/>
    <property type="molecule type" value="Genomic_DNA"/>
</dbReference>
<name>A0A9X2MQF8_9BACL</name>
<evidence type="ECO:0000313" key="3">
    <source>
        <dbReference type="EMBL" id="MCR2803973.1"/>
    </source>
</evidence>
<sequence length="193" mass="21658">MEWDYLLFKAINDAANNESVLGKLLVHAADWGDYFFFFSLLLMVLVNRKMAIYGMIAVGVTVMISRGMSVFYYRDRPFAVHDVNMLLPHIESNSFPSDHAAAAFAIAIMFYLLSRRIGIPFIGFAAVVAYSRIWVGKHYPTDVLAGALLGLAISIALYRLLEKFLVYERCGSLLNQLAKKRGVKSDNAGDMKM</sequence>
<dbReference type="Gene3D" id="1.20.144.10">
    <property type="entry name" value="Phosphatidic acid phosphatase type 2/haloperoxidase"/>
    <property type="match status" value="1"/>
</dbReference>
<dbReference type="Pfam" id="PF01569">
    <property type="entry name" value="PAP2"/>
    <property type="match status" value="1"/>
</dbReference>
<feature type="domain" description="Phosphatidic acid phosphatase type 2/haloperoxidase" evidence="2">
    <location>
        <begin position="47"/>
        <end position="158"/>
    </location>
</feature>
<evidence type="ECO:0000259" key="2">
    <source>
        <dbReference type="SMART" id="SM00014"/>
    </source>
</evidence>
<dbReference type="InterPro" id="IPR036938">
    <property type="entry name" value="PAP2/HPO_sf"/>
</dbReference>
<dbReference type="SUPFAM" id="SSF48317">
    <property type="entry name" value="Acid phosphatase/Vanadium-dependent haloperoxidase"/>
    <property type="match status" value="1"/>
</dbReference>
<organism evidence="3 4">
    <name type="scientific">Paenibacillus soyae</name>
    <dbReference type="NCBI Taxonomy" id="2969249"/>
    <lineage>
        <taxon>Bacteria</taxon>
        <taxon>Bacillati</taxon>
        <taxon>Bacillota</taxon>
        <taxon>Bacilli</taxon>
        <taxon>Bacillales</taxon>
        <taxon>Paenibacillaceae</taxon>
        <taxon>Paenibacillus</taxon>
    </lineage>
</organism>
<accession>A0A9X2MQF8</accession>
<dbReference type="PANTHER" id="PTHR14969">
    <property type="entry name" value="SPHINGOSINE-1-PHOSPHATE PHOSPHOHYDROLASE"/>
    <property type="match status" value="1"/>
</dbReference>
<dbReference type="InterPro" id="IPR000326">
    <property type="entry name" value="PAP2/HPO"/>
</dbReference>
<gene>
    <name evidence="3" type="ORF">NQZ67_08805</name>
</gene>
<feature type="transmembrane region" description="Helical" evidence="1">
    <location>
        <begin position="119"/>
        <end position="137"/>
    </location>
</feature>
<reference evidence="3" key="1">
    <citation type="submission" date="2022-08" db="EMBL/GenBank/DDBJ databases">
        <title>The genomic sequence of strain Paenibacillus sp. SCIV0701.</title>
        <authorList>
            <person name="Zhao H."/>
        </authorList>
    </citation>
    <scope>NUCLEOTIDE SEQUENCE</scope>
    <source>
        <strain evidence="3">SCIV0701</strain>
    </source>
</reference>
<feature type="transmembrane region" description="Helical" evidence="1">
    <location>
        <begin position="52"/>
        <end position="73"/>
    </location>
</feature>
<dbReference type="Proteomes" id="UP001141950">
    <property type="component" value="Unassembled WGS sequence"/>
</dbReference>
<keyword evidence="1" id="KW-1133">Transmembrane helix</keyword>
<keyword evidence="4" id="KW-1185">Reference proteome</keyword>
<proteinExistence type="predicted"/>
<protein>
    <submittedName>
        <fullName evidence="3">Phosphatase PAP2 family protein</fullName>
    </submittedName>
</protein>
<dbReference type="RefSeq" id="WP_257444712.1">
    <property type="nucleotide sequence ID" value="NZ_JANIPJ010000005.1"/>
</dbReference>
<evidence type="ECO:0000256" key="1">
    <source>
        <dbReference type="SAM" id="Phobius"/>
    </source>
</evidence>
<dbReference type="AlphaFoldDB" id="A0A9X2MQF8"/>